<feature type="domain" description="CCHC-type" evidence="1">
    <location>
        <begin position="209"/>
        <end position="225"/>
    </location>
</feature>
<sequence length="277" mass="31856">MSSAKRRLLKVDPLFKYHHWVNRPCLIVITKDQPLHKEQVLKAFKRTINFTKVSYAPAGVPHLSNFKLRVEFDTAQQRDETLNRLKGASEISAELPKVLRPKFILKGVSRDTAAESLVETIKVQNPSVGETIKDEKCLKLHFTRKNRHKSRYNAVFMAVLAVWHTIMKIDRVNVDYERVYVPNYSPFLQCFRCLQFGHTRANCKSETSMCSHCAATDHTFEKCPSKSDNGLRKCHNCTQHNSKFNKKANTGHAATSDDCPRIKSLRQRINLKINFNG</sequence>
<proteinExistence type="predicted"/>
<dbReference type="Gene3D" id="4.10.60.10">
    <property type="entry name" value="Zinc finger, CCHC-type"/>
    <property type="match status" value="1"/>
</dbReference>
<dbReference type="EMBL" id="OU963904">
    <property type="protein sequence ID" value="CAH0398460.1"/>
    <property type="molecule type" value="Genomic_DNA"/>
</dbReference>
<reference evidence="2" key="1">
    <citation type="submission" date="2021-12" db="EMBL/GenBank/DDBJ databases">
        <authorList>
            <person name="King R."/>
        </authorList>
    </citation>
    <scope>NUCLEOTIDE SEQUENCE</scope>
</reference>
<accession>A0ABN8ARV8</accession>
<keyword evidence="3" id="KW-1185">Reference proteome</keyword>
<dbReference type="Proteomes" id="UP001153292">
    <property type="component" value="Chromosome 11"/>
</dbReference>
<protein>
    <recommendedName>
        <fullName evidence="1">CCHC-type domain-containing protein</fullName>
    </recommendedName>
</protein>
<evidence type="ECO:0000313" key="3">
    <source>
        <dbReference type="Proteomes" id="UP001153292"/>
    </source>
</evidence>
<dbReference type="InterPro" id="IPR001878">
    <property type="entry name" value="Znf_CCHC"/>
</dbReference>
<dbReference type="InterPro" id="IPR036875">
    <property type="entry name" value="Znf_CCHC_sf"/>
</dbReference>
<evidence type="ECO:0000259" key="1">
    <source>
        <dbReference type="SMART" id="SM00343"/>
    </source>
</evidence>
<gene>
    <name evidence="2" type="ORF">CHILSU_LOCUS1580</name>
</gene>
<name>A0ABN8ARV8_CHISP</name>
<feature type="domain" description="CCHC-type" evidence="1">
    <location>
        <begin position="189"/>
        <end position="205"/>
    </location>
</feature>
<dbReference type="SMART" id="SM00343">
    <property type="entry name" value="ZnF_C2HC"/>
    <property type="match status" value="2"/>
</dbReference>
<dbReference type="SUPFAM" id="SSF57756">
    <property type="entry name" value="Retrovirus zinc finger-like domains"/>
    <property type="match status" value="1"/>
</dbReference>
<evidence type="ECO:0000313" key="2">
    <source>
        <dbReference type="EMBL" id="CAH0398460.1"/>
    </source>
</evidence>
<organism evidence="2 3">
    <name type="scientific">Chilo suppressalis</name>
    <name type="common">Asiatic rice borer moth</name>
    <dbReference type="NCBI Taxonomy" id="168631"/>
    <lineage>
        <taxon>Eukaryota</taxon>
        <taxon>Metazoa</taxon>
        <taxon>Ecdysozoa</taxon>
        <taxon>Arthropoda</taxon>
        <taxon>Hexapoda</taxon>
        <taxon>Insecta</taxon>
        <taxon>Pterygota</taxon>
        <taxon>Neoptera</taxon>
        <taxon>Endopterygota</taxon>
        <taxon>Lepidoptera</taxon>
        <taxon>Glossata</taxon>
        <taxon>Ditrysia</taxon>
        <taxon>Pyraloidea</taxon>
        <taxon>Crambidae</taxon>
        <taxon>Crambinae</taxon>
        <taxon>Chilo</taxon>
    </lineage>
</organism>